<dbReference type="AlphaFoldDB" id="A0A6A6X2A5"/>
<reference evidence="8" key="1">
    <citation type="journal article" date="2020" name="Stud. Mycol.">
        <title>101 Dothideomycetes genomes: a test case for predicting lifestyles and emergence of pathogens.</title>
        <authorList>
            <person name="Haridas S."/>
            <person name="Albert R."/>
            <person name="Binder M."/>
            <person name="Bloem J."/>
            <person name="Labutti K."/>
            <person name="Salamov A."/>
            <person name="Andreopoulos B."/>
            <person name="Baker S."/>
            <person name="Barry K."/>
            <person name="Bills G."/>
            <person name="Bluhm B."/>
            <person name="Cannon C."/>
            <person name="Castanera R."/>
            <person name="Culley D."/>
            <person name="Daum C."/>
            <person name="Ezra D."/>
            <person name="Gonzalez J."/>
            <person name="Henrissat B."/>
            <person name="Kuo A."/>
            <person name="Liang C."/>
            <person name="Lipzen A."/>
            <person name="Lutzoni F."/>
            <person name="Magnuson J."/>
            <person name="Mondo S."/>
            <person name="Nolan M."/>
            <person name="Ohm R."/>
            <person name="Pangilinan J."/>
            <person name="Park H.-J."/>
            <person name="Ramirez L."/>
            <person name="Alfaro M."/>
            <person name="Sun H."/>
            <person name="Tritt A."/>
            <person name="Yoshinaga Y."/>
            <person name="Zwiers L.-H."/>
            <person name="Turgeon B."/>
            <person name="Goodwin S."/>
            <person name="Spatafora J."/>
            <person name="Crous P."/>
            <person name="Grigoriev I."/>
        </authorList>
    </citation>
    <scope>NUCLEOTIDE SEQUENCE</scope>
    <source>
        <strain evidence="8">CBS 109.77</strain>
    </source>
</reference>
<dbReference type="Proteomes" id="UP000799757">
    <property type="component" value="Unassembled WGS sequence"/>
</dbReference>
<dbReference type="InterPro" id="IPR052337">
    <property type="entry name" value="SAT4-like"/>
</dbReference>
<comment type="similarity">
    <text evidence="5">Belongs to the SAT4 family.</text>
</comment>
<protein>
    <recommendedName>
        <fullName evidence="7">Rhodopsin domain-containing protein</fullName>
    </recommendedName>
</protein>
<feature type="transmembrane region" description="Helical" evidence="6">
    <location>
        <begin position="140"/>
        <end position="161"/>
    </location>
</feature>
<accession>A0A6A6X2A5</accession>
<feature type="transmembrane region" description="Helical" evidence="6">
    <location>
        <begin position="228"/>
        <end position="249"/>
    </location>
</feature>
<evidence type="ECO:0000256" key="2">
    <source>
        <dbReference type="ARBA" id="ARBA00022692"/>
    </source>
</evidence>
<evidence type="ECO:0000256" key="1">
    <source>
        <dbReference type="ARBA" id="ARBA00004141"/>
    </source>
</evidence>
<feature type="transmembrane region" description="Helical" evidence="6">
    <location>
        <begin position="191"/>
        <end position="216"/>
    </location>
</feature>
<dbReference type="PANTHER" id="PTHR33048">
    <property type="entry name" value="PTH11-LIKE INTEGRAL MEMBRANE PROTEIN (AFU_ORTHOLOGUE AFUA_5G11245)"/>
    <property type="match status" value="1"/>
</dbReference>
<dbReference type="PANTHER" id="PTHR33048:SF158">
    <property type="entry name" value="MEMBRANE PROTEIN PTH11-LIKE, PUTATIVE-RELATED"/>
    <property type="match status" value="1"/>
</dbReference>
<evidence type="ECO:0000256" key="3">
    <source>
        <dbReference type="ARBA" id="ARBA00022989"/>
    </source>
</evidence>
<keyword evidence="9" id="KW-1185">Reference proteome</keyword>
<evidence type="ECO:0000256" key="5">
    <source>
        <dbReference type="ARBA" id="ARBA00038359"/>
    </source>
</evidence>
<evidence type="ECO:0000313" key="8">
    <source>
        <dbReference type="EMBL" id="KAF2790341.1"/>
    </source>
</evidence>
<feature type="domain" description="Rhodopsin" evidence="7">
    <location>
        <begin position="43"/>
        <end position="290"/>
    </location>
</feature>
<evidence type="ECO:0000256" key="4">
    <source>
        <dbReference type="ARBA" id="ARBA00023136"/>
    </source>
</evidence>
<feature type="transmembrane region" description="Helical" evidence="6">
    <location>
        <begin position="59"/>
        <end position="82"/>
    </location>
</feature>
<dbReference type="GO" id="GO:0016020">
    <property type="term" value="C:membrane"/>
    <property type="evidence" value="ECO:0007669"/>
    <property type="project" value="UniProtKB-SubCell"/>
</dbReference>
<keyword evidence="3 6" id="KW-1133">Transmembrane helix</keyword>
<gene>
    <name evidence="8" type="ORF">K505DRAFT_81205</name>
</gene>
<dbReference type="EMBL" id="MU002079">
    <property type="protein sequence ID" value="KAF2790341.1"/>
    <property type="molecule type" value="Genomic_DNA"/>
</dbReference>
<dbReference type="Pfam" id="PF20684">
    <property type="entry name" value="Fung_rhodopsin"/>
    <property type="match status" value="1"/>
</dbReference>
<feature type="transmembrane region" description="Helical" evidence="6">
    <location>
        <begin position="102"/>
        <end position="128"/>
    </location>
</feature>
<evidence type="ECO:0000259" key="7">
    <source>
        <dbReference type="Pfam" id="PF20684"/>
    </source>
</evidence>
<comment type="subcellular location">
    <subcellularLocation>
        <location evidence="1">Membrane</location>
        <topology evidence="1">Multi-pass membrane protein</topology>
    </subcellularLocation>
</comment>
<keyword evidence="2 6" id="KW-0812">Transmembrane</keyword>
<proteinExistence type="inferred from homology"/>
<feature type="transmembrane region" description="Helical" evidence="6">
    <location>
        <begin position="264"/>
        <end position="283"/>
    </location>
</feature>
<dbReference type="OrthoDB" id="444631at2759"/>
<evidence type="ECO:0000256" key="6">
    <source>
        <dbReference type="SAM" id="Phobius"/>
    </source>
</evidence>
<name>A0A6A6X2A5_9PLEO</name>
<organism evidence="8 9">
    <name type="scientific">Melanomma pulvis-pyrius CBS 109.77</name>
    <dbReference type="NCBI Taxonomy" id="1314802"/>
    <lineage>
        <taxon>Eukaryota</taxon>
        <taxon>Fungi</taxon>
        <taxon>Dikarya</taxon>
        <taxon>Ascomycota</taxon>
        <taxon>Pezizomycotina</taxon>
        <taxon>Dothideomycetes</taxon>
        <taxon>Pleosporomycetidae</taxon>
        <taxon>Pleosporales</taxon>
        <taxon>Melanommataceae</taxon>
        <taxon>Melanomma</taxon>
    </lineage>
</organism>
<feature type="transmembrane region" description="Helical" evidence="6">
    <location>
        <begin position="20"/>
        <end position="47"/>
    </location>
</feature>
<evidence type="ECO:0000313" key="9">
    <source>
        <dbReference type="Proteomes" id="UP000799757"/>
    </source>
</evidence>
<keyword evidence="4 6" id="KW-0472">Membrane</keyword>
<sequence>MDAPLRTAPSGITPDFENPPFLGLPVLVTAGICLFLVFLFTAVRIYATVYVLKKWKLDDYVYCFSCTAGVAFIAFEISIVLSKPIGYHAWNVRESDVTKSSLMHLLAFSITLGPVLWLLKLSLFCFVLRHFGSVRWVKNCVYIGIIVLGLVFSGYTIIVTMSCGPLPGSDTVSYLNGVNRMQCSSPEGVTAVFSIITGTFNGIGDLYLIVISMPLVSSLRLSTKQMYGVYLIQLCGALVCLCSLMGVYYRYKSWQSTDLTGGQIPLYVVLALEMAIGLMIPCMPSFATIWRYYTDPNINDTGNLTTPNMRGVSSLSFSSPLILSQPESRATWRKTHLSIEEIPYRKTSSEYNQYSIRTPLPVHIQRMKALPSTPLPYPYTKSAPQSPTTPKSCRSMQLPIMFSHY</sequence>
<dbReference type="InterPro" id="IPR049326">
    <property type="entry name" value="Rhodopsin_dom_fungi"/>
</dbReference>